<dbReference type="Proteomes" id="UP000322159">
    <property type="component" value="Chromosome"/>
</dbReference>
<gene>
    <name evidence="1" type="ORF">FLP23_07905</name>
</gene>
<dbReference type="KEGG" id="lyk:FLP23_07905"/>
<protein>
    <submittedName>
        <fullName evidence="1">Uncharacterized protein</fullName>
    </submittedName>
</protein>
<name>A0A5C1Y7K9_9MICO</name>
<keyword evidence="2" id="KW-1185">Reference proteome</keyword>
<dbReference type="RefSeq" id="WP_149325352.1">
    <property type="nucleotide sequence ID" value="NZ_CP043504.1"/>
</dbReference>
<sequence length="69" mass="8173">MIGWSELREMMWDARWDGIVMFAKAAWQTSLDNPWMFAVWGLVLLTLTRRGWMKLISYIGGTFVRSHLH</sequence>
<proteinExistence type="predicted"/>
<accession>A0A5C1Y7K9</accession>
<reference evidence="1 2" key="1">
    <citation type="submission" date="2019-09" db="EMBL/GenBank/DDBJ databases">
        <title>Genome sequencing of strain KACC 19322.</title>
        <authorList>
            <person name="Heo J."/>
            <person name="Kim S.-J."/>
            <person name="Kim J.-S."/>
            <person name="Hong S.-B."/>
            <person name="Kwon S.-W."/>
        </authorList>
    </citation>
    <scope>NUCLEOTIDE SEQUENCE [LARGE SCALE GENOMIC DNA]</scope>
    <source>
        <strain evidence="1 2">KACC 19322</strain>
    </source>
</reference>
<evidence type="ECO:0000313" key="2">
    <source>
        <dbReference type="Proteomes" id="UP000322159"/>
    </source>
</evidence>
<evidence type="ECO:0000313" key="1">
    <source>
        <dbReference type="EMBL" id="QEO09934.1"/>
    </source>
</evidence>
<dbReference type="EMBL" id="CP043504">
    <property type="protein sequence ID" value="QEO09934.1"/>
    <property type="molecule type" value="Genomic_DNA"/>
</dbReference>
<dbReference type="AlphaFoldDB" id="A0A5C1Y7K9"/>
<organism evidence="1 2">
    <name type="scientific">Protaetiibacter larvae</name>
    <dbReference type="NCBI Taxonomy" id="2592654"/>
    <lineage>
        <taxon>Bacteria</taxon>
        <taxon>Bacillati</taxon>
        <taxon>Actinomycetota</taxon>
        <taxon>Actinomycetes</taxon>
        <taxon>Micrococcales</taxon>
        <taxon>Microbacteriaceae</taxon>
        <taxon>Protaetiibacter</taxon>
    </lineage>
</organism>